<sequence length="94" mass="10245">MITSRSAFSSFRGAAPEPTSEAVFLALRRGLGRIHRCGRNCWRLCSFWRLTAEGAVPPERGHASGAGPDTFAKSCLLASWAPVNFSTWMVDETA</sequence>
<keyword evidence="2" id="KW-1185">Reference proteome</keyword>
<dbReference type="AlphaFoldDB" id="A0A1Q9F6L8"/>
<evidence type="ECO:0000313" key="2">
    <source>
        <dbReference type="Proteomes" id="UP000186817"/>
    </source>
</evidence>
<dbReference type="Proteomes" id="UP000186817">
    <property type="component" value="Unassembled WGS sequence"/>
</dbReference>
<dbReference type="EMBL" id="LSRX01000004">
    <property type="protein sequence ID" value="OLQ15311.1"/>
    <property type="molecule type" value="Genomic_DNA"/>
</dbReference>
<protein>
    <submittedName>
        <fullName evidence="1">Uncharacterized protein</fullName>
    </submittedName>
</protein>
<proteinExistence type="predicted"/>
<accession>A0A1Q9F6L8</accession>
<reference evidence="1 2" key="1">
    <citation type="submission" date="2016-02" db="EMBL/GenBank/DDBJ databases">
        <title>Genome analysis of coral dinoflagellate symbionts highlights evolutionary adaptations to a symbiotic lifestyle.</title>
        <authorList>
            <person name="Aranda M."/>
            <person name="Li Y."/>
            <person name="Liew Y.J."/>
            <person name="Baumgarten S."/>
            <person name="Simakov O."/>
            <person name="Wilson M."/>
            <person name="Piel J."/>
            <person name="Ashoor H."/>
            <person name="Bougouffa S."/>
            <person name="Bajic V.B."/>
            <person name="Ryu T."/>
            <person name="Ravasi T."/>
            <person name="Bayer T."/>
            <person name="Micklem G."/>
            <person name="Kim H."/>
            <person name="Bhak J."/>
            <person name="Lajeunesse T.C."/>
            <person name="Voolstra C.R."/>
        </authorList>
    </citation>
    <scope>NUCLEOTIDE SEQUENCE [LARGE SCALE GENOMIC DNA]</scope>
    <source>
        <strain evidence="1 2">CCMP2467</strain>
    </source>
</reference>
<gene>
    <name evidence="1" type="ORF">AK812_SmicGene452</name>
</gene>
<organism evidence="1 2">
    <name type="scientific">Symbiodinium microadriaticum</name>
    <name type="common">Dinoflagellate</name>
    <name type="synonym">Zooxanthella microadriatica</name>
    <dbReference type="NCBI Taxonomy" id="2951"/>
    <lineage>
        <taxon>Eukaryota</taxon>
        <taxon>Sar</taxon>
        <taxon>Alveolata</taxon>
        <taxon>Dinophyceae</taxon>
        <taxon>Suessiales</taxon>
        <taxon>Symbiodiniaceae</taxon>
        <taxon>Symbiodinium</taxon>
    </lineage>
</organism>
<name>A0A1Q9F6L8_SYMMI</name>
<comment type="caution">
    <text evidence="1">The sequence shown here is derived from an EMBL/GenBank/DDBJ whole genome shotgun (WGS) entry which is preliminary data.</text>
</comment>
<evidence type="ECO:0000313" key="1">
    <source>
        <dbReference type="EMBL" id="OLQ15311.1"/>
    </source>
</evidence>